<dbReference type="AlphaFoldDB" id="A4T0I9"/>
<name>A4T0I9_POLAQ</name>
<dbReference type="HOGENOM" id="CLU_2570898_0_0_4"/>
<evidence type="ECO:0000313" key="1">
    <source>
        <dbReference type="EMBL" id="ABP35253.1"/>
    </source>
</evidence>
<evidence type="ECO:0000313" key="2">
    <source>
        <dbReference type="Proteomes" id="UP000000231"/>
    </source>
</evidence>
<sequence>MHWWRLKLLILAHTSSESWQNKRPIMNVQEYMKKLFALISVFVLALGLAGCLASTTSPIGLNCDYSKGIPIPDMPVDCQGH</sequence>
<reference evidence="1 2" key="1">
    <citation type="journal article" date="2012" name="Stand. Genomic Sci.">
        <title>Complete genome sequence of Polynucleobacter necessarius subsp. asymbioticus type strain (QLW-P1DMWA-1(T)).</title>
        <authorList>
            <person name="Meincke L."/>
            <person name="Copeland A."/>
            <person name="Lapidus A."/>
            <person name="Lucas S."/>
            <person name="Berry K.W."/>
            <person name="Del Rio T.G."/>
            <person name="Hammon N."/>
            <person name="Dalin E."/>
            <person name="Tice H."/>
            <person name="Pitluck S."/>
            <person name="Richardson P."/>
            <person name="Bruce D."/>
            <person name="Goodwin L."/>
            <person name="Han C."/>
            <person name="Tapia R."/>
            <person name="Detter J.C."/>
            <person name="Schmutz J."/>
            <person name="Brettin T."/>
            <person name="Larimer F."/>
            <person name="Land M."/>
            <person name="Hauser L."/>
            <person name="Kyrpides N.C."/>
            <person name="Ivanova N."/>
            <person name="Goker M."/>
            <person name="Woyke T."/>
            <person name="Wu Q.L."/>
            <person name="Pockl M."/>
            <person name="Hahn M.W."/>
            <person name="Klenk H.P."/>
        </authorList>
    </citation>
    <scope>NUCLEOTIDE SEQUENCE [LARGE SCALE GENOMIC DNA]</scope>
    <source>
        <strain evidence="2">DSM 18221 / CIP 109841 / QLW-P1DMWA-1</strain>
    </source>
</reference>
<organism evidence="1 2">
    <name type="scientific">Polynucleobacter asymbioticus (strain DSM 18221 / CIP 109841 / QLW-P1DMWA-1)</name>
    <name type="common">Polynucleobacter necessarius subsp. asymbioticus</name>
    <dbReference type="NCBI Taxonomy" id="312153"/>
    <lineage>
        <taxon>Bacteria</taxon>
        <taxon>Pseudomonadati</taxon>
        <taxon>Pseudomonadota</taxon>
        <taxon>Betaproteobacteria</taxon>
        <taxon>Burkholderiales</taxon>
        <taxon>Burkholderiaceae</taxon>
        <taxon>Polynucleobacter</taxon>
    </lineage>
</organism>
<dbReference type="Proteomes" id="UP000000231">
    <property type="component" value="Chromosome"/>
</dbReference>
<gene>
    <name evidence="1" type="ordered locus">Pnuc_2042</name>
</gene>
<dbReference type="EMBL" id="CP000655">
    <property type="protein sequence ID" value="ABP35253.1"/>
    <property type="molecule type" value="Genomic_DNA"/>
</dbReference>
<proteinExistence type="predicted"/>
<keyword evidence="2" id="KW-1185">Reference proteome</keyword>
<protein>
    <submittedName>
        <fullName evidence="1">Uncharacterized protein</fullName>
    </submittedName>
</protein>
<dbReference type="KEGG" id="pnu:Pnuc_2042"/>
<accession>A4T0I9</accession>